<evidence type="ECO:0000313" key="2">
    <source>
        <dbReference type="EMBL" id="KAK6338679.1"/>
    </source>
</evidence>
<evidence type="ECO:0000313" key="3">
    <source>
        <dbReference type="Proteomes" id="UP001375240"/>
    </source>
</evidence>
<comment type="caution">
    <text evidence="2">The sequence shown here is derived from an EMBL/GenBank/DDBJ whole genome shotgun (WGS) entry which is preliminary data.</text>
</comment>
<feature type="transmembrane region" description="Helical" evidence="1">
    <location>
        <begin position="12"/>
        <end position="30"/>
    </location>
</feature>
<accession>A0AAV9UBL4</accession>
<organism evidence="2 3">
    <name type="scientific">Orbilia brochopaga</name>
    <dbReference type="NCBI Taxonomy" id="3140254"/>
    <lineage>
        <taxon>Eukaryota</taxon>
        <taxon>Fungi</taxon>
        <taxon>Dikarya</taxon>
        <taxon>Ascomycota</taxon>
        <taxon>Pezizomycotina</taxon>
        <taxon>Orbiliomycetes</taxon>
        <taxon>Orbiliales</taxon>
        <taxon>Orbiliaceae</taxon>
        <taxon>Orbilia</taxon>
    </lineage>
</organism>
<keyword evidence="1" id="KW-0812">Transmembrane</keyword>
<keyword evidence="3" id="KW-1185">Reference proteome</keyword>
<gene>
    <name evidence="2" type="ORF">TWF696_009490</name>
</gene>
<proteinExistence type="predicted"/>
<dbReference type="AlphaFoldDB" id="A0AAV9UBL4"/>
<dbReference type="EMBL" id="JAVHNQ010000009">
    <property type="protein sequence ID" value="KAK6338679.1"/>
    <property type="molecule type" value="Genomic_DNA"/>
</dbReference>
<dbReference type="Proteomes" id="UP001375240">
    <property type="component" value="Unassembled WGS sequence"/>
</dbReference>
<evidence type="ECO:0000256" key="1">
    <source>
        <dbReference type="SAM" id="Phobius"/>
    </source>
</evidence>
<name>A0AAV9UBL4_9PEZI</name>
<keyword evidence="1" id="KW-1133">Transmembrane helix</keyword>
<sequence>MTPSTNQMLPEPVWACLVGFCLAGLIWFAAKPEAPAAGSPGMNPDSDAGDEIRAQLERVRALLDIAARLAESAETAKNSMAIATTAAANAAGAAGVAAENATMATAAAENAIRQASMAGNAATRAVDREYVAGEAASTAERLSRGIAARLRDNMGDQHGTNDEESHNAGGIFARAARWFKFLKRKQVVRNGLLLVALTASIVNSYQTRKSPWDAAGVIAWVANLLVSVVDQFHW</sequence>
<protein>
    <submittedName>
        <fullName evidence="2">Uncharacterized protein</fullName>
    </submittedName>
</protein>
<reference evidence="2 3" key="1">
    <citation type="submission" date="2019-10" db="EMBL/GenBank/DDBJ databases">
        <authorList>
            <person name="Palmer J.M."/>
        </authorList>
    </citation>
    <scope>NUCLEOTIDE SEQUENCE [LARGE SCALE GENOMIC DNA]</scope>
    <source>
        <strain evidence="2 3">TWF696</strain>
    </source>
</reference>
<keyword evidence="1" id="KW-0472">Membrane</keyword>